<name>A0A0V8QHP4_9FIRM</name>
<dbReference type="InterPro" id="IPR002942">
    <property type="entry name" value="S4_RNA-bd"/>
</dbReference>
<protein>
    <recommendedName>
        <fullName evidence="6">Pseudouridine synthase</fullName>
        <ecNumber evidence="6">5.4.99.-</ecNumber>
    </recommendedName>
</protein>
<dbReference type="InterPro" id="IPR006145">
    <property type="entry name" value="PsdUridine_synth_RsuA/RluA"/>
</dbReference>
<reference evidence="8 9" key="1">
    <citation type="submission" date="2015-11" db="EMBL/GenBank/DDBJ databases">
        <title>Butyribacter intestini gen. nov., sp. nov., a butyric acid-producing bacterium of the family Lachnospiraceae isolated from the human faeces.</title>
        <authorList>
            <person name="Zou Y."/>
            <person name="Xue W."/>
            <person name="Luo G."/>
            <person name="Lv M."/>
        </authorList>
    </citation>
    <scope>NUCLEOTIDE SEQUENCE [LARGE SCALE GENOMIC DNA]</scope>
    <source>
        <strain evidence="8 9">ACET-33324</strain>
    </source>
</reference>
<gene>
    <name evidence="8" type="ORF">ASU35_06780</name>
</gene>
<comment type="catalytic activity">
    <reaction evidence="1 6">
        <text>a uridine in RNA = a pseudouridine in RNA</text>
        <dbReference type="Rhea" id="RHEA:48348"/>
        <dbReference type="Rhea" id="RHEA-COMP:12068"/>
        <dbReference type="Rhea" id="RHEA-COMP:12069"/>
        <dbReference type="ChEBI" id="CHEBI:65314"/>
        <dbReference type="ChEBI" id="CHEBI:65315"/>
    </reaction>
</comment>
<keyword evidence="9" id="KW-1185">Reference proteome</keyword>
<evidence type="ECO:0000256" key="5">
    <source>
        <dbReference type="PROSITE-ProRule" id="PRU00182"/>
    </source>
</evidence>
<dbReference type="InterPro" id="IPR036986">
    <property type="entry name" value="S4_RNA-bd_sf"/>
</dbReference>
<evidence type="ECO:0000313" key="8">
    <source>
        <dbReference type="EMBL" id="KSV60107.1"/>
    </source>
</evidence>
<comment type="similarity">
    <text evidence="2 6">Belongs to the pseudouridine synthase RluA family.</text>
</comment>
<dbReference type="GO" id="GO:0120159">
    <property type="term" value="F:rRNA pseudouridine synthase activity"/>
    <property type="evidence" value="ECO:0007669"/>
    <property type="project" value="UniProtKB-ARBA"/>
</dbReference>
<dbReference type="GO" id="GO:0003723">
    <property type="term" value="F:RNA binding"/>
    <property type="evidence" value="ECO:0007669"/>
    <property type="project" value="UniProtKB-KW"/>
</dbReference>
<evidence type="ECO:0000256" key="3">
    <source>
        <dbReference type="ARBA" id="ARBA00023235"/>
    </source>
</evidence>
<dbReference type="GO" id="GO:0000455">
    <property type="term" value="P:enzyme-directed rRNA pseudouridine synthesis"/>
    <property type="evidence" value="ECO:0007669"/>
    <property type="project" value="UniProtKB-ARBA"/>
</dbReference>
<keyword evidence="3 6" id="KW-0413">Isomerase</keyword>
<feature type="active site" evidence="4">
    <location>
        <position position="154"/>
    </location>
</feature>
<dbReference type="EMBL" id="LNAM01000046">
    <property type="protein sequence ID" value="KSV60107.1"/>
    <property type="molecule type" value="Genomic_DNA"/>
</dbReference>
<evidence type="ECO:0000256" key="2">
    <source>
        <dbReference type="ARBA" id="ARBA00010876"/>
    </source>
</evidence>
<accession>A0A0V8QHP4</accession>
<comment type="function">
    <text evidence="6">Responsible for synthesis of pseudouridine from uracil.</text>
</comment>
<dbReference type="PROSITE" id="PS01129">
    <property type="entry name" value="PSI_RLU"/>
    <property type="match status" value="1"/>
</dbReference>
<evidence type="ECO:0000256" key="6">
    <source>
        <dbReference type="RuleBase" id="RU362028"/>
    </source>
</evidence>
<dbReference type="PROSITE" id="PS50889">
    <property type="entry name" value="S4"/>
    <property type="match status" value="1"/>
</dbReference>
<dbReference type="NCBIfam" id="TIGR00005">
    <property type="entry name" value="rluA_subfam"/>
    <property type="match status" value="1"/>
</dbReference>
<dbReference type="Gene3D" id="3.10.290.10">
    <property type="entry name" value="RNA-binding S4 domain"/>
    <property type="match status" value="1"/>
</dbReference>
<dbReference type="InterPro" id="IPR050188">
    <property type="entry name" value="RluA_PseudoU_synthase"/>
</dbReference>
<comment type="caution">
    <text evidence="8">The sequence shown here is derived from an EMBL/GenBank/DDBJ whole genome shotgun (WGS) entry which is preliminary data.</text>
</comment>
<evidence type="ECO:0000256" key="4">
    <source>
        <dbReference type="PIRSR" id="PIRSR606225-1"/>
    </source>
</evidence>
<dbReference type="InterPro" id="IPR006224">
    <property type="entry name" value="PsdUridine_synth_RluA-like_CS"/>
</dbReference>
<dbReference type="Gene3D" id="3.30.2350.10">
    <property type="entry name" value="Pseudouridine synthase"/>
    <property type="match status" value="1"/>
</dbReference>
<evidence type="ECO:0000256" key="1">
    <source>
        <dbReference type="ARBA" id="ARBA00000073"/>
    </source>
</evidence>
<dbReference type="Pfam" id="PF00849">
    <property type="entry name" value="PseudoU_synth_2"/>
    <property type="match status" value="1"/>
</dbReference>
<dbReference type="RefSeq" id="WP_058351687.1">
    <property type="nucleotide sequence ID" value="NZ_CABMMD010000046.1"/>
</dbReference>
<dbReference type="CDD" id="cd02869">
    <property type="entry name" value="PseudoU_synth_RluA_like"/>
    <property type="match status" value="1"/>
</dbReference>
<dbReference type="Proteomes" id="UP000054874">
    <property type="component" value="Unassembled WGS sequence"/>
</dbReference>
<dbReference type="InterPro" id="IPR020103">
    <property type="entry name" value="PsdUridine_synth_cat_dom_sf"/>
</dbReference>
<dbReference type="PANTHER" id="PTHR21600">
    <property type="entry name" value="MITOCHONDRIAL RNA PSEUDOURIDINE SYNTHASE"/>
    <property type="match status" value="1"/>
</dbReference>
<dbReference type="SMART" id="SM00363">
    <property type="entry name" value="S4"/>
    <property type="match status" value="1"/>
</dbReference>
<proteinExistence type="inferred from homology"/>
<dbReference type="SUPFAM" id="SSF55120">
    <property type="entry name" value="Pseudouridine synthase"/>
    <property type="match status" value="1"/>
</dbReference>
<keyword evidence="5" id="KW-0694">RNA-binding</keyword>
<dbReference type="EC" id="5.4.99.-" evidence="6"/>
<feature type="domain" description="RNA-binding S4" evidence="7">
    <location>
        <begin position="13"/>
        <end position="73"/>
    </location>
</feature>
<dbReference type="STRING" id="290052.ASU35_06780"/>
<evidence type="ECO:0000259" key="7">
    <source>
        <dbReference type="SMART" id="SM00363"/>
    </source>
</evidence>
<evidence type="ECO:0000313" key="9">
    <source>
        <dbReference type="Proteomes" id="UP000054874"/>
    </source>
</evidence>
<sequence length="329" mass="38128">MREIKISETEAGQRLTKLLEKYMEAAPKSFFYKMLRKKNITLNDKKAEGNERLAPGDSVKLYLSEETLLKFQRVEADGEKVPVKAVKKEKTDLQVLYENKHILVINKPAGMLSQKARPEDVSLIEHITEYLLDEGELTKEQLTYFRPGICNRLDRNTSGIIVAGKTLEGLQKMGELFRERTMDKYYYCVVKGQVEKKQRIEGWLTKNHSHNKVTISQKKTEGAEYIKTEYEPLKWDEDFTLLKVKLITGRSHQIRAHLESIGHPIVGDGKYGDIYVNKYFKKTYQLKHQLLHAGELHMPELLGTFEELSGRVFLAPLPDYFEEIIKGEF</sequence>
<dbReference type="OrthoDB" id="9807829at2"/>
<dbReference type="InterPro" id="IPR006225">
    <property type="entry name" value="PsdUridine_synth_RluC/D"/>
</dbReference>
<organism evidence="8 9">
    <name type="scientific">Acetivibrio ethanolgignens</name>
    <dbReference type="NCBI Taxonomy" id="290052"/>
    <lineage>
        <taxon>Bacteria</taxon>
        <taxon>Bacillati</taxon>
        <taxon>Bacillota</taxon>
        <taxon>Clostridia</taxon>
        <taxon>Eubacteriales</taxon>
        <taxon>Oscillospiraceae</taxon>
        <taxon>Acetivibrio</taxon>
    </lineage>
</organism>
<dbReference type="AlphaFoldDB" id="A0A0V8QHP4"/>